<evidence type="ECO:0000313" key="3">
    <source>
        <dbReference type="WBParaSite" id="SBAD_0000598301-mRNA-1"/>
    </source>
</evidence>
<sequence>MSQATASITGPYVIGIGGATCTGKTTIAEKVSKQLMKHGANVQVFNQDEYYQQDLDSLFIPSLNYWNFDSPQAVDFERLVRDGNLIFESEALDALFDDRYFIKTTYLFCKCIREDRTYIPSDVAGYFDSFVWPAYARMADEAECRPQDFVFLRSFDIRMNVETIFSRTLRYVTDCWIELTCDQLSIDRATSFVLMPECGAISCFVGERFHLCISCQVSHV</sequence>
<gene>
    <name evidence="1" type="ORF">SBAD_LOCUS5755</name>
</gene>
<dbReference type="PANTHER" id="PTHR10285">
    <property type="entry name" value="URIDINE KINASE"/>
    <property type="match status" value="1"/>
</dbReference>
<dbReference type="Gene3D" id="3.40.50.300">
    <property type="entry name" value="P-loop containing nucleotide triphosphate hydrolases"/>
    <property type="match status" value="2"/>
</dbReference>
<dbReference type="EMBL" id="UZAM01009223">
    <property type="protein sequence ID" value="VDP08222.1"/>
    <property type="molecule type" value="Genomic_DNA"/>
</dbReference>
<dbReference type="AlphaFoldDB" id="A0A183IQ58"/>
<dbReference type="WBParaSite" id="SBAD_0000598301-mRNA-1">
    <property type="protein sequence ID" value="SBAD_0000598301-mRNA-1"/>
    <property type="gene ID" value="SBAD_0000598301"/>
</dbReference>
<accession>A0A183IQ58</accession>
<evidence type="ECO:0000313" key="2">
    <source>
        <dbReference type="Proteomes" id="UP000270296"/>
    </source>
</evidence>
<dbReference type="Proteomes" id="UP000270296">
    <property type="component" value="Unassembled WGS sequence"/>
</dbReference>
<proteinExistence type="predicted"/>
<name>A0A183IQ58_9BILA</name>
<dbReference type="OrthoDB" id="5531344at2759"/>
<evidence type="ECO:0000313" key="1">
    <source>
        <dbReference type="EMBL" id="VDP08222.1"/>
    </source>
</evidence>
<organism evidence="3">
    <name type="scientific">Soboliphyme baturini</name>
    <dbReference type="NCBI Taxonomy" id="241478"/>
    <lineage>
        <taxon>Eukaryota</taxon>
        <taxon>Metazoa</taxon>
        <taxon>Ecdysozoa</taxon>
        <taxon>Nematoda</taxon>
        <taxon>Enoplea</taxon>
        <taxon>Dorylaimia</taxon>
        <taxon>Dioctophymatida</taxon>
        <taxon>Dioctophymatoidea</taxon>
        <taxon>Soboliphymatidae</taxon>
        <taxon>Soboliphyme</taxon>
    </lineage>
</organism>
<reference evidence="1 2" key="2">
    <citation type="submission" date="2018-11" db="EMBL/GenBank/DDBJ databases">
        <authorList>
            <consortium name="Pathogen Informatics"/>
        </authorList>
    </citation>
    <scope>NUCLEOTIDE SEQUENCE [LARGE SCALE GENOMIC DNA]</scope>
</reference>
<dbReference type="SUPFAM" id="SSF52540">
    <property type="entry name" value="P-loop containing nucleoside triphosphate hydrolases"/>
    <property type="match status" value="1"/>
</dbReference>
<keyword evidence="2" id="KW-1185">Reference proteome</keyword>
<reference evidence="3" key="1">
    <citation type="submission" date="2016-06" db="UniProtKB">
        <authorList>
            <consortium name="WormBaseParasite"/>
        </authorList>
    </citation>
    <scope>IDENTIFICATION</scope>
</reference>
<protein>
    <submittedName>
        <fullName evidence="3">PRK domain-containing protein</fullName>
    </submittedName>
</protein>
<dbReference type="InterPro" id="IPR027417">
    <property type="entry name" value="P-loop_NTPase"/>
</dbReference>